<reference evidence="1 2" key="1">
    <citation type="submission" date="2020-01" db="EMBL/GenBank/DDBJ databases">
        <title>Muriicola jejuensis KCTC 22299.</title>
        <authorList>
            <person name="Wang G."/>
        </authorList>
    </citation>
    <scope>NUCLEOTIDE SEQUENCE [LARGE SCALE GENOMIC DNA]</scope>
    <source>
        <strain evidence="1 2">KCTC 22299</strain>
    </source>
</reference>
<gene>
    <name evidence="1" type="ORF">GWK09_05645</name>
</gene>
<protein>
    <submittedName>
        <fullName evidence="1">Uncharacterized protein</fullName>
    </submittedName>
</protein>
<dbReference type="AlphaFoldDB" id="A0A6P0UDI6"/>
<dbReference type="PROSITE" id="PS51257">
    <property type="entry name" value="PROKAR_LIPOPROTEIN"/>
    <property type="match status" value="1"/>
</dbReference>
<evidence type="ECO:0000313" key="2">
    <source>
        <dbReference type="Proteomes" id="UP000468443"/>
    </source>
</evidence>
<dbReference type="Proteomes" id="UP000468443">
    <property type="component" value="Unassembled WGS sequence"/>
</dbReference>
<keyword evidence="2" id="KW-1185">Reference proteome</keyword>
<organism evidence="1 2">
    <name type="scientific">Muriicola jejuensis</name>
    <dbReference type="NCBI Taxonomy" id="504488"/>
    <lineage>
        <taxon>Bacteria</taxon>
        <taxon>Pseudomonadati</taxon>
        <taxon>Bacteroidota</taxon>
        <taxon>Flavobacteriia</taxon>
        <taxon>Flavobacteriales</taxon>
        <taxon>Flavobacteriaceae</taxon>
        <taxon>Muriicola</taxon>
    </lineage>
</organism>
<comment type="caution">
    <text evidence="1">The sequence shown here is derived from an EMBL/GenBank/DDBJ whole genome shotgun (WGS) entry which is preliminary data.</text>
</comment>
<dbReference type="RefSeq" id="WP_163692014.1">
    <property type="nucleotide sequence ID" value="NZ_FXTW01000001.1"/>
</dbReference>
<evidence type="ECO:0000313" key="1">
    <source>
        <dbReference type="EMBL" id="NER09989.1"/>
    </source>
</evidence>
<name>A0A6P0UDI6_9FLAO</name>
<proteinExistence type="predicted"/>
<sequence length="124" mass="14511">MKKFVLILSLLFLSCAQNLDREITQENSEIQTSMNNLLKEIEHDMLTLLEDGEQDGLTFYYLNKTRLSLMDKMDKFSFNEKPDRLTLILELNQERSRLLRSSSPSNPIIQNLDAQIAELKKKME</sequence>
<dbReference type="EMBL" id="JAABOP010000001">
    <property type="protein sequence ID" value="NER09989.1"/>
    <property type="molecule type" value="Genomic_DNA"/>
</dbReference>
<accession>A0A6P0UDI6</accession>